<dbReference type="SUPFAM" id="SSF51445">
    <property type="entry name" value="(Trans)glycosidases"/>
    <property type="match status" value="1"/>
</dbReference>
<evidence type="ECO:0000259" key="9">
    <source>
        <dbReference type="Pfam" id="PF02838"/>
    </source>
</evidence>
<reference evidence="10 11" key="1">
    <citation type="submission" date="2018-03" db="EMBL/GenBank/DDBJ databases">
        <title>Genomic Encyclopedia of Archaeal and Bacterial Type Strains, Phase II (KMG-II): from individual species to whole genera.</title>
        <authorList>
            <person name="Goeker M."/>
        </authorList>
    </citation>
    <scope>NUCLEOTIDE SEQUENCE [LARGE SCALE GENOMIC DNA]</scope>
    <source>
        <strain evidence="10 11">DSM 27267</strain>
    </source>
</reference>
<evidence type="ECO:0000256" key="4">
    <source>
        <dbReference type="ARBA" id="ARBA00022801"/>
    </source>
</evidence>
<dbReference type="InterPro" id="IPR025705">
    <property type="entry name" value="Beta_hexosaminidase_sua/sub"/>
</dbReference>
<gene>
    <name evidence="10" type="ORF">CLV93_104127</name>
</gene>
<keyword evidence="5" id="KW-0326">Glycosidase</keyword>
<evidence type="ECO:0000256" key="2">
    <source>
        <dbReference type="ARBA" id="ARBA00006285"/>
    </source>
</evidence>
<dbReference type="GO" id="GO:0004563">
    <property type="term" value="F:beta-N-acetylhexosaminidase activity"/>
    <property type="evidence" value="ECO:0007669"/>
    <property type="project" value="UniProtKB-EC"/>
</dbReference>
<dbReference type="OrthoDB" id="1090159at2"/>
<dbReference type="Pfam" id="PF13287">
    <property type="entry name" value="Fn3_assoc"/>
    <property type="match status" value="1"/>
</dbReference>
<comment type="catalytic activity">
    <reaction evidence="1">
        <text>Hydrolysis of terminal non-reducing N-acetyl-D-hexosamine residues in N-acetyl-beta-D-hexosaminides.</text>
        <dbReference type="EC" id="3.2.1.52"/>
    </reaction>
</comment>
<dbReference type="Proteomes" id="UP000240621">
    <property type="component" value="Unassembled WGS sequence"/>
</dbReference>
<dbReference type="Pfam" id="PF02838">
    <property type="entry name" value="Glyco_hydro_20b"/>
    <property type="match status" value="1"/>
</dbReference>
<comment type="caution">
    <text evidence="10">The sequence shown here is derived from an EMBL/GenBank/DDBJ whole genome shotgun (WGS) entry which is preliminary data.</text>
</comment>
<dbReference type="EMBL" id="PYGC01000004">
    <property type="protein sequence ID" value="PSK83197.1"/>
    <property type="molecule type" value="Genomic_DNA"/>
</dbReference>
<dbReference type="InterPro" id="IPR017853">
    <property type="entry name" value="GH"/>
</dbReference>
<evidence type="ECO:0000256" key="1">
    <source>
        <dbReference type="ARBA" id="ARBA00001231"/>
    </source>
</evidence>
<dbReference type="EC" id="3.2.1.52" evidence="3"/>
<accession>A0A2P8CDY7</accession>
<evidence type="ECO:0000256" key="3">
    <source>
        <dbReference type="ARBA" id="ARBA00012663"/>
    </source>
</evidence>
<evidence type="ECO:0000256" key="6">
    <source>
        <dbReference type="PIRSR" id="PIRSR625705-1"/>
    </source>
</evidence>
<dbReference type="Pfam" id="PF00728">
    <property type="entry name" value="Glyco_hydro_20"/>
    <property type="match status" value="1"/>
</dbReference>
<dbReference type="GO" id="GO:0005975">
    <property type="term" value="P:carbohydrate metabolic process"/>
    <property type="evidence" value="ECO:0007669"/>
    <property type="project" value="InterPro"/>
</dbReference>
<dbReference type="InterPro" id="IPR026876">
    <property type="entry name" value="Fn3_assoc_repeat"/>
</dbReference>
<evidence type="ECO:0000256" key="5">
    <source>
        <dbReference type="ARBA" id="ARBA00023295"/>
    </source>
</evidence>
<evidence type="ECO:0000313" key="10">
    <source>
        <dbReference type="EMBL" id="PSK83197.1"/>
    </source>
</evidence>
<keyword evidence="7" id="KW-0732">Signal</keyword>
<evidence type="ECO:0000313" key="11">
    <source>
        <dbReference type="Proteomes" id="UP000240621"/>
    </source>
</evidence>
<dbReference type="RefSeq" id="WP_106542001.1">
    <property type="nucleotide sequence ID" value="NZ_BLAU01000001.1"/>
</dbReference>
<dbReference type="PRINTS" id="PR00738">
    <property type="entry name" value="GLHYDRLASE20"/>
</dbReference>
<organism evidence="10 11">
    <name type="scientific">Prolixibacter denitrificans</name>
    <dbReference type="NCBI Taxonomy" id="1541063"/>
    <lineage>
        <taxon>Bacteria</taxon>
        <taxon>Pseudomonadati</taxon>
        <taxon>Bacteroidota</taxon>
        <taxon>Bacteroidia</taxon>
        <taxon>Marinilabiliales</taxon>
        <taxon>Prolixibacteraceae</taxon>
        <taxon>Prolixibacter</taxon>
    </lineage>
</organism>
<evidence type="ECO:0000259" key="8">
    <source>
        <dbReference type="Pfam" id="PF00728"/>
    </source>
</evidence>
<evidence type="ECO:0000256" key="7">
    <source>
        <dbReference type="SAM" id="SignalP"/>
    </source>
</evidence>
<keyword evidence="4" id="KW-0378">Hydrolase</keyword>
<dbReference type="InterPro" id="IPR015882">
    <property type="entry name" value="HEX_bac_N"/>
</dbReference>
<proteinExistence type="inferred from homology"/>
<dbReference type="AlphaFoldDB" id="A0A2P8CDY7"/>
<protein>
    <recommendedName>
        <fullName evidence="3">beta-N-acetylhexosaminidase</fullName>
        <ecNumber evidence="3">3.2.1.52</ecNumber>
    </recommendedName>
</protein>
<feature type="signal peptide" evidence="7">
    <location>
        <begin position="1"/>
        <end position="18"/>
    </location>
</feature>
<dbReference type="CDD" id="cd06563">
    <property type="entry name" value="GH20_chitobiase-like"/>
    <property type="match status" value="1"/>
</dbReference>
<dbReference type="PANTHER" id="PTHR22600">
    <property type="entry name" value="BETA-HEXOSAMINIDASE"/>
    <property type="match status" value="1"/>
</dbReference>
<sequence>MKSFATLLTLSIALLCMACQPVPKAVRPIEVIPQPWQLTTKEAPDFILKTSTPVIISDSTMLPAVEQLHRTVKMNLPVSFSENLPTGKKAILFQYNPALDSLTNEGYILTINQNQVLIQSSGAAGLFYAVETIRQLLPAKLETESFPILALPAVEIIDKPRFSWRGMHLDVSRHFMPVDFIKKYIDYLAMHKLNVFHWHLVDGIGWRIEIKSHPRLTEWGAWRVVKPGKMPWQDFEVWKPGDNRPKYGGFYTQKQIKEIVAYAKKRFVTVVPEIELPGHSEVVFQCYPQLLGKDKNGKRLPNTGVYCASNPASYKLLEDVIDEVVQLFPSKYIHIGGDEVNKSNWKKCASCQKLMREKHLTPNGLQSYFINHFDKYLKSKGRKLIGWHEILQGKLSPTASIMYWGGEDGVKRVLDKGHPTVLTTGSVLYFDHYQSLSDNEPRAFGGYSPLKKVYDYEPLPKNATPADASRLLGVQANVWTEYMPNAKHVEYMVFPRMAALSEIAWQQKGTKNWHRFQSKMERMLSRYRKLNINYAPSAYRPAINFSVNPENKKLKVDITTELPAGIIYTTDGSVPTLNNGVHYTQPFLLDHSTTVKAISVKDSVALVKPEIKKAIVHKARGAKVILKSKPTAQYSAHGGQTLTDLDFGGNKWGNGKWIGVIGKDFDAVVQLDSVMNVHEVGLNCLEDSGAGIRFPVGMDVWLSEDGRHYRHVKSWKQAEPVNPRTSPEIKVKTIRVDFPGQACRYIRVKAKYARVPHQGVFIFTDEIEVY</sequence>
<dbReference type="InterPro" id="IPR029018">
    <property type="entry name" value="Hex-like_dom2"/>
</dbReference>
<feature type="chain" id="PRO_5015113693" description="beta-N-acetylhexosaminidase" evidence="7">
    <location>
        <begin position="19"/>
        <end position="770"/>
    </location>
</feature>
<dbReference type="Gene3D" id="3.20.20.80">
    <property type="entry name" value="Glycosidases"/>
    <property type="match status" value="1"/>
</dbReference>
<feature type="domain" description="Beta-hexosaminidase bacterial type N-terminal" evidence="9">
    <location>
        <begin position="29"/>
        <end position="158"/>
    </location>
</feature>
<dbReference type="SUPFAM" id="SSF55545">
    <property type="entry name" value="beta-N-acetylhexosaminidase-like domain"/>
    <property type="match status" value="1"/>
</dbReference>
<dbReference type="Gene3D" id="2.60.120.260">
    <property type="entry name" value="Galactose-binding domain-like"/>
    <property type="match status" value="1"/>
</dbReference>
<name>A0A2P8CDY7_9BACT</name>
<feature type="active site" description="Proton donor" evidence="6">
    <location>
        <position position="339"/>
    </location>
</feature>
<dbReference type="Gene3D" id="3.30.379.10">
    <property type="entry name" value="Chitobiase/beta-hexosaminidase domain 2-like"/>
    <property type="match status" value="1"/>
</dbReference>
<dbReference type="GO" id="GO:0030203">
    <property type="term" value="P:glycosaminoglycan metabolic process"/>
    <property type="evidence" value="ECO:0007669"/>
    <property type="project" value="TreeGrafter"/>
</dbReference>
<comment type="similarity">
    <text evidence="2">Belongs to the glycosyl hydrolase 20 family.</text>
</comment>
<dbReference type="PANTHER" id="PTHR22600:SF57">
    <property type="entry name" value="BETA-N-ACETYLHEXOSAMINIDASE"/>
    <property type="match status" value="1"/>
</dbReference>
<feature type="domain" description="Glycoside hydrolase family 20 catalytic" evidence="8">
    <location>
        <begin position="162"/>
        <end position="507"/>
    </location>
</feature>
<dbReference type="GO" id="GO:0016020">
    <property type="term" value="C:membrane"/>
    <property type="evidence" value="ECO:0007669"/>
    <property type="project" value="TreeGrafter"/>
</dbReference>
<dbReference type="InterPro" id="IPR015883">
    <property type="entry name" value="Glyco_hydro_20_cat"/>
</dbReference>